<dbReference type="PROSITE" id="PS51186">
    <property type="entry name" value="GNAT"/>
    <property type="match status" value="1"/>
</dbReference>
<gene>
    <name evidence="2" type="ORF">FHX76_001208</name>
</gene>
<dbReference type="EC" id="2.3.1.267" evidence="2"/>
<dbReference type="PANTHER" id="PTHR43792:SF1">
    <property type="entry name" value="N-ACETYLTRANSFERASE DOMAIN-CONTAINING PROTEIN"/>
    <property type="match status" value="1"/>
</dbReference>
<dbReference type="Pfam" id="PF13302">
    <property type="entry name" value="Acetyltransf_3"/>
    <property type="match status" value="1"/>
</dbReference>
<keyword evidence="2" id="KW-0012">Acyltransferase</keyword>
<feature type="domain" description="N-acetyltransferase" evidence="1">
    <location>
        <begin position="17"/>
        <end position="174"/>
    </location>
</feature>
<dbReference type="InterPro" id="IPR000182">
    <property type="entry name" value="GNAT_dom"/>
</dbReference>
<dbReference type="AlphaFoldDB" id="A0A7X5R0D5"/>
<dbReference type="SUPFAM" id="SSF55729">
    <property type="entry name" value="Acyl-CoA N-acyltransferases (Nat)"/>
    <property type="match status" value="1"/>
</dbReference>
<evidence type="ECO:0000313" key="3">
    <source>
        <dbReference type="Proteomes" id="UP000541033"/>
    </source>
</evidence>
<dbReference type="PANTHER" id="PTHR43792">
    <property type="entry name" value="GNAT FAMILY, PUTATIVE (AFU_ORTHOLOGUE AFUA_3G00765)-RELATED-RELATED"/>
    <property type="match status" value="1"/>
</dbReference>
<name>A0A7X5R0D5_9MICO</name>
<keyword evidence="3" id="KW-1185">Reference proteome</keyword>
<proteinExistence type="predicted"/>
<accession>A0A7X5R0D5</accession>
<dbReference type="GO" id="GO:0008999">
    <property type="term" value="F:protein-N-terminal-alanine acetyltransferase activity"/>
    <property type="evidence" value="ECO:0007669"/>
    <property type="project" value="UniProtKB-EC"/>
</dbReference>
<dbReference type="Gene3D" id="3.40.630.30">
    <property type="match status" value="1"/>
</dbReference>
<dbReference type="EMBL" id="JAAMOX010000001">
    <property type="protein sequence ID" value="NIH53340.1"/>
    <property type="molecule type" value="Genomic_DNA"/>
</dbReference>
<evidence type="ECO:0000259" key="1">
    <source>
        <dbReference type="PROSITE" id="PS51186"/>
    </source>
</evidence>
<comment type="caution">
    <text evidence="2">The sequence shown here is derived from an EMBL/GenBank/DDBJ whole genome shotgun (WGS) entry which is preliminary data.</text>
</comment>
<dbReference type="RefSeq" id="WP_208402447.1">
    <property type="nucleotide sequence ID" value="NZ_JAAMOX010000001.1"/>
</dbReference>
<evidence type="ECO:0000313" key="2">
    <source>
        <dbReference type="EMBL" id="NIH53340.1"/>
    </source>
</evidence>
<dbReference type="InterPro" id="IPR051531">
    <property type="entry name" value="N-acetyltransferase"/>
</dbReference>
<protein>
    <submittedName>
        <fullName evidence="2">Ribosomal-protein-alanine N-acetyltransferase</fullName>
        <ecNumber evidence="2">2.3.1.267</ecNumber>
    </submittedName>
</protein>
<dbReference type="InterPro" id="IPR016181">
    <property type="entry name" value="Acyl_CoA_acyltransferase"/>
</dbReference>
<organism evidence="2 3">
    <name type="scientific">Lysinibacter cavernae</name>
    <dbReference type="NCBI Taxonomy" id="1640652"/>
    <lineage>
        <taxon>Bacteria</taxon>
        <taxon>Bacillati</taxon>
        <taxon>Actinomycetota</taxon>
        <taxon>Actinomycetes</taxon>
        <taxon>Micrococcales</taxon>
        <taxon>Microbacteriaceae</taxon>
        <taxon>Lysinibacter</taxon>
    </lineage>
</organism>
<sequence>MPSRASSIQLPVRTNRLLLRNWQPSDSAPFIAMGQDSQVMQFFPSVLSQAESQAFIDRQQSHITERGWGFWAIEHDGAFIGFTGLATVGFAAHFTPAVEIGWRLTPEAWGHGFATEAASAAIDIAFHSLGLDQVVSFTASQNTPSRAVMERLGMTNEPADNFDHPRLPEGHPLRAHVLYRARPAA</sequence>
<dbReference type="Proteomes" id="UP000541033">
    <property type="component" value="Unassembled WGS sequence"/>
</dbReference>
<keyword evidence="2" id="KW-0808">Transferase</keyword>
<reference evidence="2 3" key="1">
    <citation type="submission" date="2020-02" db="EMBL/GenBank/DDBJ databases">
        <title>Sequencing the genomes of 1000 actinobacteria strains.</title>
        <authorList>
            <person name="Klenk H.-P."/>
        </authorList>
    </citation>
    <scope>NUCLEOTIDE SEQUENCE [LARGE SCALE GENOMIC DNA]</scope>
    <source>
        <strain evidence="2 3">DSM 27960</strain>
    </source>
</reference>